<protein>
    <submittedName>
        <fullName evidence="1">Uncharacterized protein</fullName>
    </submittedName>
</protein>
<accession>A0AAV4W062</accession>
<proteinExistence type="predicted"/>
<sequence>MELPRDDKTRLTLVGKIPFLPTATVADE</sequence>
<reference evidence="1 2" key="1">
    <citation type="submission" date="2021-06" db="EMBL/GenBank/DDBJ databases">
        <title>Caerostris darwini draft genome.</title>
        <authorList>
            <person name="Kono N."/>
            <person name="Arakawa K."/>
        </authorList>
    </citation>
    <scope>NUCLEOTIDE SEQUENCE [LARGE SCALE GENOMIC DNA]</scope>
</reference>
<dbReference type="AlphaFoldDB" id="A0AAV4W062"/>
<organism evidence="1 2">
    <name type="scientific">Caerostris darwini</name>
    <dbReference type="NCBI Taxonomy" id="1538125"/>
    <lineage>
        <taxon>Eukaryota</taxon>
        <taxon>Metazoa</taxon>
        <taxon>Ecdysozoa</taxon>
        <taxon>Arthropoda</taxon>
        <taxon>Chelicerata</taxon>
        <taxon>Arachnida</taxon>
        <taxon>Araneae</taxon>
        <taxon>Araneomorphae</taxon>
        <taxon>Entelegynae</taxon>
        <taxon>Araneoidea</taxon>
        <taxon>Araneidae</taxon>
        <taxon>Caerostris</taxon>
    </lineage>
</organism>
<dbReference type="EMBL" id="BPLQ01013943">
    <property type="protein sequence ID" value="GIY76037.1"/>
    <property type="molecule type" value="Genomic_DNA"/>
</dbReference>
<evidence type="ECO:0000313" key="1">
    <source>
        <dbReference type="EMBL" id="GIY76037.1"/>
    </source>
</evidence>
<dbReference type="Proteomes" id="UP001054837">
    <property type="component" value="Unassembled WGS sequence"/>
</dbReference>
<name>A0AAV4W062_9ARAC</name>
<feature type="non-terminal residue" evidence="1">
    <location>
        <position position="28"/>
    </location>
</feature>
<comment type="caution">
    <text evidence="1">The sequence shown here is derived from an EMBL/GenBank/DDBJ whole genome shotgun (WGS) entry which is preliminary data.</text>
</comment>
<evidence type="ECO:0000313" key="2">
    <source>
        <dbReference type="Proteomes" id="UP001054837"/>
    </source>
</evidence>
<keyword evidence="2" id="KW-1185">Reference proteome</keyword>
<gene>
    <name evidence="1" type="ORF">CDAR_189251</name>
</gene>